<evidence type="ECO:0000313" key="9">
    <source>
        <dbReference type="Proteomes" id="UP001648503"/>
    </source>
</evidence>
<feature type="compositionally biased region" description="Low complexity" evidence="6">
    <location>
        <begin position="1141"/>
        <end position="1162"/>
    </location>
</feature>
<dbReference type="PRINTS" id="PR00503">
    <property type="entry name" value="BROMODOMAIN"/>
</dbReference>
<feature type="compositionally biased region" description="Polar residues" evidence="6">
    <location>
        <begin position="1326"/>
        <end position="1338"/>
    </location>
</feature>
<feature type="compositionally biased region" description="Low complexity" evidence="6">
    <location>
        <begin position="913"/>
        <end position="926"/>
    </location>
</feature>
<evidence type="ECO:0000256" key="4">
    <source>
        <dbReference type="ARBA" id="ARBA00040102"/>
    </source>
</evidence>
<dbReference type="PROSITE" id="PS50014">
    <property type="entry name" value="BROMODOMAIN_2"/>
    <property type="match status" value="1"/>
</dbReference>
<evidence type="ECO:0000256" key="3">
    <source>
        <dbReference type="ARBA" id="ARBA00023242"/>
    </source>
</evidence>
<feature type="domain" description="Bromo" evidence="7">
    <location>
        <begin position="1210"/>
        <end position="1274"/>
    </location>
</feature>
<feature type="region of interest" description="Disordered" evidence="6">
    <location>
        <begin position="119"/>
        <end position="148"/>
    </location>
</feature>
<evidence type="ECO:0000259" key="7">
    <source>
        <dbReference type="PROSITE" id="PS50014"/>
    </source>
</evidence>
<organism evidence="8 9">
    <name type="scientific">Batrachochytrium salamandrivorans</name>
    <dbReference type="NCBI Taxonomy" id="1357716"/>
    <lineage>
        <taxon>Eukaryota</taxon>
        <taxon>Fungi</taxon>
        <taxon>Fungi incertae sedis</taxon>
        <taxon>Chytridiomycota</taxon>
        <taxon>Chytridiomycota incertae sedis</taxon>
        <taxon>Chytridiomycetes</taxon>
        <taxon>Rhizophydiales</taxon>
        <taxon>Rhizophydiales incertae sedis</taxon>
        <taxon>Batrachochytrium</taxon>
    </lineage>
</organism>
<proteinExistence type="predicted"/>
<feature type="region of interest" description="Disordered" evidence="6">
    <location>
        <begin position="1314"/>
        <end position="1376"/>
    </location>
</feature>
<keyword evidence="2 5" id="KW-0103">Bromodomain</keyword>
<feature type="compositionally biased region" description="Basic and acidic residues" evidence="6">
    <location>
        <begin position="893"/>
        <end position="909"/>
    </location>
</feature>
<dbReference type="InterPro" id="IPR040240">
    <property type="entry name" value="TAF1"/>
</dbReference>
<feature type="region of interest" description="Disordered" evidence="6">
    <location>
        <begin position="893"/>
        <end position="940"/>
    </location>
</feature>
<dbReference type="Pfam" id="PF00439">
    <property type="entry name" value="Bromodomain"/>
    <property type="match status" value="1"/>
</dbReference>
<dbReference type="PANTHER" id="PTHR13900:SF0">
    <property type="entry name" value="TRANSCRIPTION INITIATION FACTOR TFIID SUBUNIT 1"/>
    <property type="match status" value="1"/>
</dbReference>
<dbReference type="SMART" id="SM00297">
    <property type="entry name" value="BROMO"/>
    <property type="match status" value="1"/>
</dbReference>
<dbReference type="InterPro" id="IPR036427">
    <property type="entry name" value="Bromodomain-like_sf"/>
</dbReference>
<accession>A0ABQ8ES46</accession>
<comment type="subcellular location">
    <subcellularLocation>
        <location evidence="1">Nucleus</location>
    </subcellularLocation>
</comment>
<dbReference type="PANTHER" id="PTHR13900">
    <property type="entry name" value="TRANSCRIPTION INITIATION FACTOR TFIID"/>
    <property type="match status" value="1"/>
</dbReference>
<keyword evidence="3" id="KW-0539">Nucleus</keyword>
<dbReference type="InterPro" id="IPR022591">
    <property type="entry name" value="TAF1_HAT_dom"/>
</dbReference>
<keyword evidence="9" id="KW-1185">Reference proteome</keyword>
<dbReference type="Proteomes" id="UP001648503">
    <property type="component" value="Unassembled WGS sequence"/>
</dbReference>
<protein>
    <recommendedName>
        <fullName evidence="4">Transcription initiation factor TFIID subunit 1</fullName>
    </recommendedName>
</protein>
<dbReference type="InterPro" id="IPR001487">
    <property type="entry name" value="Bromodomain"/>
</dbReference>
<feature type="region of interest" description="Disordered" evidence="6">
    <location>
        <begin position="1129"/>
        <end position="1186"/>
    </location>
</feature>
<evidence type="ECO:0000256" key="6">
    <source>
        <dbReference type="SAM" id="MobiDB-lite"/>
    </source>
</evidence>
<feature type="compositionally biased region" description="Basic and acidic residues" evidence="6">
    <location>
        <begin position="1354"/>
        <end position="1370"/>
    </location>
</feature>
<comment type="caution">
    <text evidence="8">The sequence shown here is derived from an EMBL/GenBank/DDBJ whole genome shotgun (WGS) entry which is preliminary data.</text>
</comment>
<sequence>MSSSVQYLFGNVDERGKLDKDVLDEDLRETLNSREATEYLDRIFTSVLELDSSSSGNAADNAFRIQPAADAVDYSNFQELAEDQTPMVVVPQPSLVPAASSYPAPFQLAAYPAPFAFQQSGTLQRQRDRQDDYDDDGDNVDPPASISTGFQPQMLPMISMPAIQPFPSMASMSHIPLFTPMLPTTVVSCQPLQPQVPARVFTREQLAEIFPGYDQGRLRFSQLFSAKMTKRPTHLRSDVPKKLRKDQYYEVMRDDRDIFVKCIPARFPIYISEPHLTTTTTSNDTSFGFSLDDATAGISLPKPQLVDDHMLAPIMLEPWEDRILWENNDNDSDNDMLVDLDTTNKLKVLAWFRNTHLDKDDWLDAIVFDEGVPAKKVPFHLDDPRLVISSETLTDIQQRARNPVAPKSIFYKHRPDGKLIDRFNISEDWLYEVIKPRTARIRQTHGPVSIQHSLPAIKMHPQYLKPLLQLRELRSFHRPAIKFPIGEDIQFSRPKAVKKRPKEIDPSELMRTPKDISLRDSSKFVLVEYSEEYPLLMQTVGMASLIYNYYRKKDEKDNYIPKMTNGGAYILESVDASPFFGFGDVKPGETRQVLYNNLLRAPIFPQSAPHTDFLIIRHSYHGKVKYFLRDIPNMYIVGQMFPVQEVPRPQARKITQSLKQRLQVVSYRLMWKDTFRRLRFDRLRRFFPMFSDLQIRQKLKEFAQYLKKGENTGWWKLKSNVKLPDEDGIRKIITPEQVCLYQSTLVGQQRLRDAGYGNDDLLDLQNEEDESTLDIEVQLAPWVTTKNFVIAASGKGMVKLFGPGDPTGCGEGFSFIRASMKEMFFKSGLSRETRDAFIDAKARATFHKYSIAEQQKEYKEEIERIWSNQILSLSATTVMDDIDSMDKDLETMRNSKRQLEIEEERERRKQYGYSSASSPAPYSPSAMRNHDDQYSDDEAGSMVGSTLAGKNKVLVISRLIRNEEGDLDWKSEVITDGRVINAYLRHRSLIEKTDDEEGMVPNSIYHDNSVDYSQLSEDEKRNYKQRRTRAHVARLQVKLGKKPTPTDPNEAAQLDPAILLAQSEAELPAEQAAVKTVEPFMQPQQATKLGAAPQSISQTQLHFHLQPPSTPQDQQPQIPIVKPIPPVILKFNLGQPPPSTPSTSQLAAQQTSGSSSNTQSSNPTPPSRKRRANDSSTGNAQPAKVVRRGSPRIELAGLLDTIILEIVGNPLVEPLCQPITAPGYSEIVHTPKTLHQIRNDVRNFKYRSHIDFTLDIELVARNCNLYHGSGHSLTGVAQSIVDRVKAYVAENEEDLARVTLAIAVGTAASSASTLSKPTQEALLADSTRSGTHTSSPSASVDPRHSTPKSSTVRTKMESSHDASLSIKDENAAVDIE</sequence>
<reference evidence="8 9" key="1">
    <citation type="submission" date="2021-02" db="EMBL/GenBank/DDBJ databases">
        <title>Variation within the Batrachochytrium salamandrivorans European outbreak.</title>
        <authorList>
            <person name="Kelly M."/>
            <person name="Pasmans F."/>
            <person name="Shea T.P."/>
            <person name="Munoz J.F."/>
            <person name="Carranza S."/>
            <person name="Cuomo C.A."/>
            <person name="Martel A."/>
        </authorList>
    </citation>
    <scope>NUCLEOTIDE SEQUENCE [LARGE SCALE GENOMIC DNA]</scope>
    <source>
        <strain evidence="8 9">AMFP18/2</strain>
    </source>
</reference>
<name>A0ABQ8ES46_9FUNG</name>
<dbReference type="Gene3D" id="1.20.920.10">
    <property type="entry name" value="Bromodomain-like"/>
    <property type="match status" value="1"/>
</dbReference>
<evidence type="ECO:0000256" key="5">
    <source>
        <dbReference type="PROSITE-ProRule" id="PRU00035"/>
    </source>
</evidence>
<evidence type="ECO:0000313" key="8">
    <source>
        <dbReference type="EMBL" id="KAH6585693.1"/>
    </source>
</evidence>
<gene>
    <name evidence="8" type="ORF">BASA50_001027</name>
</gene>
<dbReference type="InterPro" id="IPR009067">
    <property type="entry name" value="TAF_II_230-bd"/>
</dbReference>
<dbReference type="Pfam" id="PF09247">
    <property type="entry name" value="TBP-binding"/>
    <property type="match status" value="1"/>
</dbReference>
<evidence type="ECO:0000256" key="2">
    <source>
        <dbReference type="ARBA" id="ARBA00023117"/>
    </source>
</evidence>
<dbReference type="Pfam" id="PF12157">
    <property type="entry name" value="DUF3591"/>
    <property type="match status" value="1"/>
</dbReference>
<dbReference type="SUPFAM" id="SSF47370">
    <property type="entry name" value="Bromodomain"/>
    <property type="match status" value="1"/>
</dbReference>
<evidence type="ECO:0000256" key="1">
    <source>
        <dbReference type="ARBA" id="ARBA00004123"/>
    </source>
</evidence>
<dbReference type="EMBL" id="JAFCIX010000579">
    <property type="protein sequence ID" value="KAH6585693.1"/>
    <property type="molecule type" value="Genomic_DNA"/>
</dbReference>